<feature type="transmembrane region" description="Helical" evidence="1">
    <location>
        <begin position="35"/>
        <end position="56"/>
    </location>
</feature>
<dbReference type="EMBL" id="JAOCKX010000026">
    <property type="protein sequence ID" value="MDH2132921.1"/>
    <property type="molecule type" value="Genomic_DNA"/>
</dbReference>
<organism evidence="2 3">
    <name type="scientific">Sphingobium yanoikuyae</name>
    <name type="common">Sphingomonas yanoikuyae</name>
    <dbReference type="NCBI Taxonomy" id="13690"/>
    <lineage>
        <taxon>Bacteria</taxon>
        <taxon>Pseudomonadati</taxon>
        <taxon>Pseudomonadota</taxon>
        <taxon>Alphaproteobacteria</taxon>
        <taxon>Sphingomonadales</taxon>
        <taxon>Sphingomonadaceae</taxon>
        <taxon>Sphingobium</taxon>
    </lineage>
</organism>
<evidence type="ECO:0000313" key="3">
    <source>
        <dbReference type="Proteomes" id="UP001162318"/>
    </source>
</evidence>
<dbReference type="Proteomes" id="UP001162318">
    <property type="component" value="Unassembled WGS sequence"/>
</dbReference>
<keyword evidence="1" id="KW-0812">Transmembrane</keyword>
<comment type="caution">
    <text evidence="2">The sequence shown here is derived from an EMBL/GenBank/DDBJ whole genome shotgun (WGS) entry which is preliminary data.</text>
</comment>
<accession>A0AA42WYW3</accession>
<sequence length="254" mass="28691">MICSDGASTPASEPRSEGQHMAIRWPLVIRRTHKWLALIVGVQVLLWTLTGFYMVAVHIDIIHGDDLVRPPVVAPIDLASFVPPARIVQSAPDASEIRLQRFMDQPVWRAQTPGGPRLFDAGSGQPIPDLSEAQIRAAARRIYSGTGDIVAARLLTTAPLEMQARKPPYWQVEFDAWNRPTLYLSPQTGELISRRHALWRVFDFAWMLHIMDYDDRSDVNNPLLRVATWSALAMALAGAWLLLWSFPRRRKKKA</sequence>
<name>A0AA42WYW3_SPHYA</name>
<keyword evidence="1" id="KW-0472">Membrane</keyword>
<dbReference type="AlphaFoldDB" id="A0AA42WYW3"/>
<evidence type="ECO:0000256" key="1">
    <source>
        <dbReference type="SAM" id="Phobius"/>
    </source>
</evidence>
<evidence type="ECO:0000313" key="2">
    <source>
        <dbReference type="EMBL" id="MDH2132921.1"/>
    </source>
</evidence>
<gene>
    <name evidence="2" type="ORF">N5J77_17465</name>
</gene>
<keyword evidence="1" id="KW-1133">Transmembrane helix</keyword>
<protein>
    <submittedName>
        <fullName evidence="2">PepSY domain-containing protein</fullName>
    </submittedName>
</protein>
<feature type="transmembrane region" description="Helical" evidence="1">
    <location>
        <begin position="226"/>
        <end position="246"/>
    </location>
</feature>
<reference evidence="2" key="1">
    <citation type="submission" date="2022-09" db="EMBL/GenBank/DDBJ databases">
        <title>Intensive care unit water sources are persistently colonized with multi-drug resistant bacteria and are the site of extensive horizontal gene transfer of antibiotic resistance genes.</title>
        <authorList>
            <person name="Diorio-Toth L."/>
        </authorList>
    </citation>
    <scope>NUCLEOTIDE SEQUENCE</scope>
    <source>
        <strain evidence="2">GD03659</strain>
    </source>
</reference>
<proteinExistence type="predicted"/>